<gene>
    <name evidence="2" type="ORF">TREES_T100016007</name>
</gene>
<organism evidence="2 3">
    <name type="scientific">Tupaia chinensis</name>
    <name type="common">Chinese tree shrew</name>
    <name type="synonym">Tupaia belangeri chinensis</name>
    <dbReference type="NCBI Taxonomy" id="246437"/>
    <lineage>
        <taxon>Eukaryota</taxon>
        <taxon>Metazoa</taxon>
        <taxon>Chordata</taxon>
        <taxon>Craniata</taxon>
        <taxon>Vertebrata</taxon>
        <taxon>Euteleostomi</taxon>
        <taxon>Mammalia</taxon>
        <taxon>Eutheria</taxon>
        <taxon>Euarchontoglires</taxon>
        <taxon>Scandentia</taxon>
        <taxon>Tupaiidae</taxon>
        <taxon>Tupaia</taxon>
    </lineage>
</organism>
<dbReference type="Proteomes" id="UP000011518">
    <property type="component" value="Unassembled WGS sequence"/>
</dbReference>
<reference evidence="3" key="1">
    <citation type="submission" date="2012-07" db="EMBL/GenBank/DDBJ databases">
        <title>Genome of the Chinese tree shrew, a rising model animal genetically related to primates.</title>
        <authorList>
            <person name="Zhang G."/>
            <person name="Fan Y."/>
            <person name="Yao Y."/>
            <person name="Huang Z."/>
        </authorList>
    </citation>
    <scope>NUCLEOTIDE SEQUENCE [LARGE SCALE GENOMIC DNA]</scope>
</reference>
<protein>
    <submittedName>
        <fullName evidence="2">Uncharacterized protein</fullName>
    </submittedName>
</protein>
<evidence type="ECO:0000313" key="2">
    <source>
        <dbReference type="EMBL" id="ELW63452.1"/>
    </source>
</evidence>
<name>L9KQJ3_TUPCH</name>
<feature type="region of interest" description="Disordered" evidence="1">
    <location>
        <begin position="1"/>
        <end position="23"/>
    </location>
</feature>
<evidence type="ECO:0000256" key="1">
    <source>
        <dbReference type="SAM" id="MobiDB-lite"/>
    </source>
</evidence>
<reference evidence="3" key="2">
    <citation type="journal article" date="2013" name="Nat. Commun.">
        <title>Genome of the Chinese tree shrew.</title>
        <authorList>
            <person name="Fan Y."/>
            <person name="Huang Z.Y."/>
            <person name="Cao C.C."/>
            <person name="Chen C.S."/>
            <person name="Chen Y.X."/>
            <person name="Fan D.D."/>
            <person name="He J."/>
            <person name="Hou H.L."/>
            <person name="Hu L."/>
            <person name="Hu X.T."/>
            <person name="Jiang X.T."/>
            <person name="Lai R."/>
            <person name="Lang Y.S."/>
            <person name="Liang B."/>
            <person name="Liao S.G."/>
            <person name="Mu D."/>
            <person name="Ma Y.Y."/>
            <person name="Niu Y.Y."/>
            <person name="Sun X.Q."/>
            <person name="Xia J.Q."/>
            <person name="Xiao J."/>
            <person name="Xiong Z.Q."/>
            <person name="Xu L."/>
            <person name="Yang L."/>
            <person name="Zhang Y."/>
            <person name="Zhao W."/>
            <person name="Zhao X.D."/>
            <person name="Zheng Y.T."/>
            <person name="Zhou J.M."/>
            <person name="Zhu Y.B."/>
            <person name="Zhang G.J."/>
            <person name="Wang J."/>
            <person name="Yao Y.G."/>
        </authorList>
    </citation>
    <scope>NUCLEOTIDE SEQUENCE [LARGE SCALE GENOMIC DNA]</scope>
</reference>
<keyword evidence="3" id="KW-1185">Reference proteome</keyword>
<feature type="compositionally biased region" description="Low complexity" evidence="1">
    <location>
        <begin position="1"/>
        <end position="16"/>
    </location>
</feature>
<dbReference type="EMBL" id="KB320776">
    <property type="protein sequence ID" value="ELW63452.1"/>
    <property type="molecule type" value="Genomic_DNA"/>
</dbReference>
<evidence type="ECO:0000313" key="3">
    <source>
        <dbReference type="Proteomes" id="UP000011518"/>
    </source>
</evidence>
<dbReference type="InParanoid" id="L9KQJ3"/>
<feature type="region of interest" description="Disordered" evidence="1">
    <location>
        <begin position="77"/>
        <end position="102"/>
    </location>
</feature>
<proteinExistence type="predicted"/>
<sequence length="272" mass="28397">MGGPSPSSTSKIPPTSNGGDAGAKYVVKSTNVFTTMEKVETLLKEARFRRLARLSGSPSKPSAISVEALMLAVHTSEGSALSPPPSPASPPESSPAAETAGWPWPGCAAVVPGVATQTPEAGTTVAAPLTPRSLRSTQTMGRGSEHPVAGRALHGLSHHASACSSLLPQLLTCGGDTDLLKSSRIPWDTCQSQGHYRGCQVQGTCGSLSSEKAFWGDAVHAKGGDSVVVLEELTPSWGRGNYNFVSSFLLLVTVEQLGSNQSSHRRQQQRLE</sequence>
<feature type="compositionally biased region" description="Pro residues" evidence="1">
    <location>
        <begin position="82"/>
        <end position="93"/>
    </location>
</feature>
<dbReference type="AlphaFoldDB" id="L9KQJ3"/>
<accession>L9KQJ3</accession>